<dbReference type="PANTHER" id="PTHR43690:SF18">
    <property type="entry name" value="INSULIN-DEGRADING ENZYME-RELATED"/>
    <property type="match status" value="1"/>
</dbReference>
<dbReference type="Pfam" id="PF05193">
    <property type="entry name" value="Peptidase_M16_C"/>
    <property type="match status" value="1"/>
</dbReference>
<gene>
    <name evidence="3" type="ORF">ZHD862_LOCUS35928</name>
</gene>
<dbReference type="SUPFAM" id="SSF63411">
    <property type="entry name" value="LuxS/MPP-like metallohydrolase"/>
    <property type="match status" value="1"/>
</dbReference>
<evidence type="ECO:0000256" key="1">
    <source>
        <dbReference type="ARBA" id="ARBA00022723"/>
    </source>
</evidence>
<evidence type="ECO:0000313" key="4">
    <source>
        <dbReference type="Proteomes" id="UP000663864"/>
    </source>
</evidence>
<evidence type="ECO:0000313" key="3">
    <source>
        <dbReference type="EMBL" id="CAF1466354.1"/>
    </source>
</evidence>
<proteinExistence type="predicted"/>
<dbReference type="PANTHER" id="PTHR43690">
    <property type="entry name" value="NARDILYSIN"/>
    <property type="match status" value="1"/>
</dbReference>
<accession>A0A815QPX9</accession>
<dbReference type="Gene3D" id="3.30.830.10">
    <property type="entry name" value="Metalloenzyme, LuxS/M16 peptidase-like"/>
    <property type="match status" value="1"/>
</dbReference>
<name>A0A815QPX9_9BILA</name>
<dbReference type="Proteomes" id="UP000663864">
    <property type="component" value="Unassembled WGS sequence"/>
</dbReference>
<sequence length="175" mass="20647">MDTYGYSYNNPNRMSLAALGNQSLDELQSFVIKSFKEVQNKKLKKSKYPSDPYGESKRKTICYHVPVNESRQLTINWVIPNHRELYYCKPESYLSHLIGHQGDGSLSSYLKTLRLTIELIAGENQWERVLYIVYQYLAMLRKEGPKEWIFNEGKNINQMEFQFEEKGQSRYIDQV</sequence>
<dbReference type="InterPro" id="IPR050626">
    <property type="entry name" value="Peptidase_M16"/>
</dbReference>
<protein>
    <recommendedName>
        <fullName evidence="2">Peptidase M16 C-terminal domain-containing protein</fullName>
    </recommendedName>
</protein>
<comment type="caution">
    <text evidence="3">The sequence shown here is derived from an EMBL/GenBank/DDBJ whole genome shotgun (WGS) entry which is preliminary data.</text>
</comment>
<evidence type="ECO:0000259" key="2">
    <source>
        <dbReference type="Pfam" id="PF05193"/>
    </source>
</evidence>
<dbReference type="InterPro" id="IPR007863">
    <property type="entry name" value="Peptidase_M16_C"/>
</dbReference>
<dbReference type="InterPro" id="IPR011249">
    <property type="entry name" value="Metalloenz_LuxS/M16"/>
</dbReference>
<feature type="domain" description="Peptidase M16 C-terminal" evidence="2">
    <location>
        <begin position="10"/>
        <end position="156"/>
    </location>
</feature>
<dbReference type="GO" id="GO:0046872">
    <property type="term" value="F:metal ion binding"/>
    <property type="evidence" value="ECO:0007669"/>
    <property type="project" value="UniProtKB-KW"/>
</dbReference>
<dbReference type="AlphaFoldDB" id="A0A815QPX9"/>
<reference evidence="3" key="1">
    <citation type="submission" date="2021-02" db="EMBL/GenBank/DDBJ databases">
        <authorList>
            <person name="Nowell W R."/>
        </authorList>
    </citation>
    <scope>NUCLEOTIDE SEQUENCE</scope>
</reference>
<dbReference type="EMBL" id="CAJNOT010005462">
    <property type="protein sequence ID" value="CAF1466354.1"/>
    <property type="molecule type" value="Genomic_DNA"/>
</dbReference>
<organism evidence="3 4">
    <name type="scientific">Rotaria sordida</name>
    <dbReference type="NCBI Taxonomy" id="392033"/>
    <lineage>
        <taxon>Eukaryota</taxon>
        <taxon>Metazoa</taxon>
        <taxon>Spiralia</taxon>
        <taxon>Gnathifera</taxon>
        <taxon>Rotifera</taxon>
        <taxon>Eurotatoria</taxon>
        <taxon>Bdelloidea</taxon>
        <taxon>Philodinida</taxon>
        <taxon>Philodinidae</taxon>
        <taxon>Rotaria</taxon>
    </lineage>
</organism>
<keyword evidence="1" id="KW-0479">Metal-binding</keyword>